<evidence type="ECO:0000256" key="1">
    <source>
        <dbReference type="ARBA" id="ARBA00022574"/>
    </source>
</evidence>
<keyword evidence="1" id="KW-0853">WD repeat</keyword>
<evidence type="ECO:0008006" key="5">
    <source>
        <dbReference type="Google" id="ProtNLM"/>
    </source>
</evidence>
<reference evidence="3 4" key="1">
    <citation type="journal article" date="2011" name="J. Gen. Appl. Microbiol.">
        <title>Draft genome sequencing of the enigmatic basidiomycete Mixia osmundae.</title>
        <authorList>
            <person name="Nishida H."/>
            <person name="Nagatsuka Y."/>
            <person name="Sugiyama J."/>
        </authorList>
    </citation>
    <scope>NUCLEOTIDE SEQUENCE [LARGE SCALE GENOMIC DNA]</scope>
    <source>
        <strain evidence="4">CBS 9802 / IAM 14324 / JCM 22182 / KY 12970</strain>
    </source>
</reference>
<dbReference type="AlphaFoldDB" id="G7E9F0"/>
<dbReference type="InParanoid" id="G7E9F0"/>
<reference evidence="3 4" key="2">
    <citation type="journal article" date="2012" name="Open Biol.">
        <title>Characteristics of nucleosomes and linker DNA regions on the genome of the basidiomycete Mixia osmundae revealed by mono- and dinucleosome mapping.</title>
        <authorList>
            <person name="Nishida H."/>
            <person name="Kondo S."/>
            <person name="Matsumoto T."/>
            <person name="Suzuki Y."/>
            <person name="Yoshikawa H."/>
            <person name="Taylor T.D."/>
            <person name="Sugiyama J."/>
        </authorList>
    </citation>
    <scope>NUCLEOTIDE SEQUENCE [LARGE SCALE GENOMIC DNA]</scope>
    <source>
        <strain evidence="4">CBS 9802 / IAM 14324 / JCM 22182 / KY 12970</strain>
    </source>
</reference>
<dbReference type="PANTHER" id="PTHR22889:SF0">
    <property type="entry name" value="WD REPEAT-CONTAINING PROTEIN 89"/>
    <property type="match status" value="1"/>
</dbReference>
<accession>G7E9F0</accession>
<comment type="caution">
    <text evidence="3">The sequence shown here is derived from an EMBL/GenBank/DDBJ whole genome shotgun (WGS) entry which is preliminary data.</text>
</comment>
<evidence type="ECO:0000313" key="3">
    <source>
        <dbReference type="EMBL" id="GAA99269.1"/>
    </source>
</evidence>
<dbReference type="PANTHER" id="PTHR22889">
    <property type="entry name" value="WD REPEAT-CONTAINING PROTEIN 89"/>
    <property type="match status" value="1"/>
</dbReference>
<dbReference type="InterPro" id="IPR001680">
    <property type="entry name" value="WD40_rpt"/>
</dbReference>
<dbReference type="OrthoDB" id="25131at2759"/>
<proteinExistence type="predicted"/>
<dbReference type="HOGENOM" id="CLU_897530_0_0_1"/>
<dbReference type="InterPro" id="IPR015943">
    <property type="entry name" value="WD40/YVTN_repeat-like_dom_sf"/>
</dbReference>
<name>G7E9F0_MIXOS</name>
<dbReference type="SMART" id="SM00320">
    <property type="entry name" value="WD40"/>
    <property type="match status" value="2"/>
</dbReference>
<dbReference type="InterPro" id="IPR036322">
    <property type="entry name" value="WD40_repeat_dom_sf"/>
</dbReference>
<sequence>MDIEERPRKVRRLAPAPDCIAGQLVSKARLGRSGTYVLELAAFDSTFAAAGSDKSIRTYDSATLKQLNAIQGKANVTSLTGSVWPAPVLCMTSDQGDAVLYDLRTGAPGGNLSLKSARPGAYTCGAFDSHQTQIAAGTELALHEAHIDIWDLRAAAVVHTYTESHSDDITCVRYHPHRRHQLFSGSTDTLWTCFDTRLSDEDDAVIATGNEGAPLRSMSMLQERLACLTTQETISIWDLAECEVLDELGDVRGQTEQGWQSHHVIRADVTADAVQTWLGTESGEFVVARQSVDEPDAVLATFSGSHSDIVRCIHHDVASDRVKLQSTIRHIEDALLMY</sequence>
<dbReference type="eggNOG" id="KOG1188">
    <property type="taxonomic scope" value="Eukaryota"/>
</dbReference>
<dbReference type="InterPro" id="IPR039328">
    <property type="entry name" value="WDR89"/>
</dbReference>
<keyword evidence="4" id="KW-1185">Reference proteome</keyword>
<gene>
    <name evidence="3" type="primary">Mo05963</name>
    <name evidence="3" type="ORF">E5Q_05963</name>
</gene>
<evidence type="ECO:0000256" key="2">
    <source>
        <dbReference type="ARBA" id="ARBA00022737"/>
    </source>
</evidence>
<keyword evidence="2" id="KW-0677">Repeat</keyword>
<dbReference type="STRING" id="764103.G7E9F0"/>
<organism evidence="3 4">
    <name type="scientific">Mixia osmundae (strain CBS 9802 / IAM 14324 / JCM 22182 / KY 12970)</name>
    <dbReference type="NCBI Taxonomy" id="764103"/>
    <lineage>
        <taxon>Eukaryota</taxon>
        <taxon>Fungi</taxon>
        <taxon>Dikarya</taxon>
        <taxon>Basidiomycota</taxon>
        <taxon>Pucciniomycotina</taxon>
        <taxon>Mixiomycetes</taxon>
        <taxon>Mixiales</taxon>
        <taxon>Mixiaceae</taxon>
        <taxon>Mixia</taxon>
    </lineage>
</organism>
<dbReference type="FunCoup" id="G7E9F0">
    <property type="interactions" value="262"/>
</dbReference>
<dbReference type="Proteomes" id="UP000009131">
    <property type="component" value="Unassembled WGS sequence"/>
</dbReference>
<dbReference type="EMBL" id="BABT02000220">
    <property type="protein sequence ID" value="GAA99269.1"/>
    <property type="molecule type" value="Genomic_DNA"/>
</dbReference>
<protein>
    <recommendedName>
        <fullName evidence="5">Anaphase-promoting complex subunit 4 WD40 domain-containing protein</fullName>
    </recommendedName>
</protein>
<dbReference type="Gene3D" id="2.130.10.10">
    <property type="entry name" value="YVTN repeat-like/Quinoprotein amine dehydrogenase"/>
    <property type="match status" value="1"/>
</dbReference>
<dbReference type="SUPFAM" id="SSF50978">
    <property type="entry name" value="WD40 repeat-like"/>
    <property type="match status" value="1"/>
</dbReference>
<evidence type="ECO:0000313" key="4">
    <source>
        <dbReference type="Proteomes" id="UP000009131"/>
    </source>
</evidence>